<evidence type="ECO:0000313" key="4">
    <source>
        <dbReference type="Proteomes" id="UP000346198"/>
    </source>
</evidence>
<proteinExistence type="predicted"/>
<keyword evidence="2" id="KW-0732">Signal</keyword>
<dbReference type="InterPro" id="IPR059226">
    <property type="entry name" value="Choice_anch_Q_dom"/>
</dbReference>
<dbReference type="SUPFAM" id="SSF51126">
    <property type="entry name" value="Pectin lyase-like"/>
    <property type="match status" value="3"/>
</dbReference>
<keyword evidence="4" id="KW-1185">Reference proteome</keyword>
<feature type="signal peptide" evidence="2">
    <location>
        <begin position="1"/>
        <end position="24"/>
    </location>
</feature>
<organism evidence="3 4">
    <name type="scientific">Pontiella sulfatireligans</name>
    <dbReference type="NCBI Taxonomy" id="2750658"/>
    <lineage>
        <taxon>Bacteria</taxon>
        <taxon>Pseudomonadati</taxon>
        <taxon>Kiritimatiellota</taxon>
        <taxon>Kiritimatiellia</taxon>
        <taxon>Kiritimatiellales</taxon>
        <taxon>Pontiellaceae</taxon>
        <taxon>Pontiella</taxon>
    </lineage>
</organism>
<accession>A0A6C2UNI9</accession>
<dbReference type="Proteomes" id="UP000346198">
    <property type="component" value="Unassembled WGS sequence"/>
</dbReference>
<reference evidence="3 4" key="1">
    <citation type="submission" date="2019-04" db="EMBL/GenBank/DDBJ databases">
        <authorList>
            <person name="Van Vliet M D."/>
        </authorList>
    </citation>
    <scope>NUCLEOTIDE SEQUENCE [LARGE SCALE GENOMIC DNA]</scope>
    <source>
        <strain evidence="3 4">F21</strain>
    </source>
</reference>
<evidence type="ECO:0000256" key="2">
    <source>
        <dbReference type="SAM" id="SignalP"/>
    </source>
</evidence>
<dbReference type="EMBL" id="CAAHFH010000002">
    <property type="protein sequence ID" value="VGO21629.1"/>
    <property type="molecule type" value="Genomic_DNA"/>
</dbReference>
<dbReference type="PROSITE" id="PS00018">
    <property type="entry name" value="EF_HAND_1"/>
    <property type="match status" value="1"/>
</dbReference>
<sequence>MKISVLPKLFFLISIAALCMQANAADLYVSSYGGDIQSAVNAATNAGDTVWVEDGTYVLSSEIHVTNAITVRGINGPTAAIVDGDGVTRCFYLEDEGCIIADLTIQNGYEYSGAGIYCDYSLATVSNCVIRNNVADPEDYTSGGGLYGGTAIDCLLSGNQASEGGGAAQSILVGCRLEGNAAASGGGLAYGSATNCLIINNSTIDGLELEISPGGGGIYDSTAYTCAISGNKTGAGGGGAYYGSLYNCTITANTANYGGGVYNANEIYNCIVWHNTVTGSGNGGGEPASFGSVAANAEYVSGSDLSDCWEVYYSCAPELNTFDTGNITNNPALVSLSHIDTSSPCIGAGTTNLVGGGGGGGGLASLAYGDDPAMTASDIDAEAWAYPPAMGCDENHGAGTLIGPLDLSIYGPALIATDYEAEYLFIVDGIPTMVVASIEGVGAVTNPVGPVEASWSTPGTNDLVLTAYNETYPGGVSYTQEVVVVSTAATAIHVAIDGDDSDDGSSWALAKETIQGGIAAQTVLGGWVLVADGTYTNEMFPIHLDVPVVVQSTNGAGVAIIDADGNERCVEISDGGAVLKGFTVQDGSFWDAGGGINCSAQGATVRECIVRDNYSGFSGGGMSGGTAINCSFYSNTSASEGSAIAYGTAIGCVLAYNESGGSGTAYYSELRNCTVVGNHAEDHAGGTYECDLYNTIVWHNTCADPAEGNDIYWGNIWSNVCSPDVEHGIDGCITNEPMLASCSHLATGSPCIGAGAAAEALETDIDGQAWLVPPAIGCDEYHGSGSVTGALALVMDGITMFAVDTPIEYSFIAIGPATQTVASFGDGTAVTNPIAVIEKSWSTPGLFDVVFTAWNDSYPGGVSITQQVTVVSEAASTIHVATDGDDMNDGSSWLFAKQTIQSGVDVQMIYGGRVVVSNGTYAIGSPVMIDFPLKLIGFGGRDETVIDCGESSQGLYINDPGAFVSGFCITNGYGSYGGGIRCAIGAMVSNCLVTACEATSRGGGIYQGEIVDCIIDDNRARNGGGISDCTAILCEISNNEASGSTYCYGGGAYRSTLYHCTVEGNSSARYGGGVYNSYTYKAHSCLIQNNTATRDGGGCYNGYYYNCTIVSNKTVGGYPGGGAAYSYLWNSIAYGNLRGVGQDDIIGGHAYSSCSPDVAAGLDGNITNAPAFADPDNGDFRLSAGSPCIDAGSNAVVYVVVDLDGNARIVGGTVDMGAYEYSATGPLDSDGDGMLDADELIAGTGINDPDDFFRVESISNTVAGMIVGWDAVVDRLYSVYWTGNLVDQPFTLLTNGLMIGGFQDIMHAGDTNGFYLIKVELAP</sequence>
<dbReference type="InterPro" id="IPR011050">
    <property type="entry name" value="Pectin_lyase_fold/virulence"/>
</dbReference>
<evidence type="ECO:0000256" key="1">
    <source>
        <dbReference type="ARBA" id="ARBA00016512"/>
    </source>
</evidence>
<dbReference type="InterPro" id="IPR012334">
    <property type="entry name" value="Pectin_lyas_fold"/>
</dbReference>
<dbReference type="Gene3D" id="2.160.20.10">
    <property type="entry name" value="Single-stranded right-handed beta-helix, Pectin lyase-like"/>
    <property type="match status" value="3"/>
</dbReference>
<name>A0A6C2UNI9_9BACT</name>
<dbReference type="NCBIfam" id="NF041518">
    <property type="entry name" value="choice_anch_Q"/>
    <property type="match status" value="1"/>
</dbReference>
<protein>
    <recommendedName>
        <fullName evidence="1">Probable pectate lyase C</fullName>
    </recommendedName>
</protein>
<dbReference type="RefSeq" id="WP_136063074.1">
    <property type="nucleotide sequence ID" value="NZ_CAAHFH010000002.1"/>
</dbReference>
<dbReference type="InterPro" id="IPR018247">
    <property type="entry name" value="EF_Hand_1_Ca_BS"/>
</dbReference>
<evidence type="ECO:0000313" key="3">
    <source>
        <dbReference type="EMBL" id="VGO21629.1"/>
    </source>
</evidence>
<feature type="chain" id="PRO_5025573448" description="Probable pectate lyase C" evidence="2">
    <location>
        <begin position="25"/>
        <end position="1323"/>
    </location>
</feature>
<gene>
    <name evidence="3" type="ORF">SCARR_03703</name>
</gene>